<dbReference type="EMBL" id="BGZK01000976">
    <property type="protein sequence ID" value="GBP67210.1"/>
    <property type="molecule type" value="Genomic_DNA"/>
</dbReference>
<evidence type="ECO:0000256" key="1">
    <source>
        <dbReference type="SAM" id="MobiDB-lite"/>
    </source>
</evidence>
<reference evidence="2 3" key="1">
    <citation type="journal article" date="2019" name="Commun. Biol.">
        <title>The bagworm genome reveals a unique fibroin gene that provides high tensile strength.</title>
        <authorList>
            <person name="Kono N."/>
            <person name="Nakamura H."/>
            <person name="Ohtoshi R."/>
            <person name="Tomita M."/>
            <person name="Numata K."/>
            <person name="Arakawa K."/>
        </authorList>
    </citation>
    <scope>NUCLEOTIDE SEQUENCE [LARGE SCALE GENOMIC DNA]</scope>
</reference>
<evidence type="ECO:0000313" key="3">
    <source>
        <dbReference type="Proteomes" id="UP000299102"/>
    </source>
</evidence>
<gene>
    <name evidence="2" type="ORF">EVAR_47771_1</name>
</gene>
<proteinExistence type="predicted"/>
<keyword evidence="3" id="KW-1185">Reference proteome</keyword>
<organism evidence="2 3">
    <name type="scientific">Eumeta variegata</name>
    <name type="common">Bagworm moth</name>
    <name type="synonym">Eumeta japonica</name>
    <dbReference type="NCBI Taxonomy" id="151549"/>
    <lineage>
        <taxon>Eukaryota</taxon>
        <taxon>Metazoa</taxon>
        <taxon>Ecdysozoa</taxon>
        <taxon>Arthropoda</taxon>
        <taxon>Hexapoda</taxon>
        <taxon>Insecta</taxon>
        <taxon>Pterygota</taxon>
        <taxon>Neoptera</taxon>
        <taxon>Endopterygota</taxon>
        <taxon>Lepidoptera</taxon>
        <taxon>Glossata</taxon>
        <taxon>Ditrysia</taxon>
        <taxon>Tineoidea</taxon>
        <taxon>Psychidae</taxon>
        <taxon>Oiketicinae</taxon>
        <taxon>Eumeta</taxon>
    </lineage>
</organism>
<name>A0A4C1XVS0_EUMVA</name>
<comment type="caution">
    <text evidence="2">The sequence shown here is derived from an EMBL/GenBank/DDBJ whole genome shotgun (WGS) entry which is preliminary data.</text>
</comment>
<dbReference type="AlphaFoldDB" id="A0A4C1XVS0"/>
<feature type="region of interest" description="Disordered" evidence="1">
    <location>
        <begin position="74"/>
        <end position="93"/>
    </location>
</feature>
<protein>
    <submittedName>
        <fullName evidence="2">Uncharacterized protein</fullName>
    </submittedName>
</protein>
<dbReference type="Proteomes" id="UP000299102">
    <property type="component" value="Unassembled WGS sequence"/>
</dbReference>
<accession>A0A4C1XVS0</accession>
<evidence type="ECO:0000313" key="2">
    <source>
        <dbReference type="EMBL" id="GBP67210.1"/>
    </source>
</evidence>
<sequence length="93" mass="10203">MMIIKTIEEALSKRSRISNKAIKQEGEAHRKRRNARAPKVNPYPFLGHYLSVGIYGGAGRGDTAMGYLRAVHITQTRPPPPGSGRPPAARPDL</sequence>